<comment type="caution">
    <text evidence="4">The sequence shown here is derived from an EMBL/GenBank/DDBJ whole genome shotgun (WGS) entry which is preliminary data.</text>
</comment>
<dbReference type="PROSITE" id="PS50943">
    <property type="entry name" value="HTH_CROC1"/>
    <property type="match status" value="1"/>
</dbReference>
<dbReference type="Pfam" id="PF01381">
    <property type="entry name" value="HTH_3"/>
    <property type="match status" value="1"/>
</dbReference>
<dbReference type="Gene3D" id="1.10.260.40">
    <property type="entry name" value="lambda repressor-like DNA-binding domains"/>
    <property type="match status" value="1"/>
</dbReference>
<sequence>MHSFGSKLKQLREEQGFSQEQLAKELNVSRQAVWKWETDKGLPDIQNIVRLSELFDVSTDYLLKESELIAESIPTKKWNSEEDIGFYLGMILILIGGLAFEGSTSWILISIGLVFLVFFDELLISIKRFFSNRDN</sequence>
<dbReference type="PANTHER" id="PTHR46558:SF4">
    <property type="entry name" value="DNA-BIDING PHAGE PROTEIN"/>
    <property type="match status" value="1"/>
</dbReference>
<keyword evidence="2" id="KW-0472">Membrane</keyword>
<feature type="transmembrane region" description="Helical" evidence="2">
    <location>
        <begin position="84"/>
        <end position="100"/>
    </location>
</feature>
<dbReference type="InterPro" id="IPR010982">
    <property type="entry name" value="Lambda_DNA-bd_dom_sf"/>
</dbReference>
<dbReference type="SUPFAM" id="SSF47413">
    <property type="entry name" value="lambda repressor-like DNA-binding domains"/>
    <property type="match status" value="1"/>
</dbReference>
<dbReference type="AlphaFoldDB" id="A0A268S6D3"/>
<keyword evidence="1" id="KW-0238">DNA-binding</keyword>
<gene>
    <name evidence="4" type="ORF">CHH61_00360</name>
</gene>
<dbReference type="CDD" id="cd00093">
    <property type="entry name" value="HTH_XRE"/>
    <property type="match status" value="1"/>
</dbReference>
<accession>A0A268S6D3</accession>
<evidence type="ECO:0000313" key="4">
    <source>
        <dbReference type="EMBL" id="PAF27977.1"/>
    </source>
</evidence>
<dbReference type="GO" id="GO:0003677">
    <property type="term" value="F:DNA binding"/>
    <property type="evidence" value="ECO:0007669"/>
    <property type="project" value="UniProtKB-KW"/>
</dbReference>
<reference evidence="4 5" key="1">
    <citation type="submission" date="2017-07" db="EMBL/GenBank/DDBJ databases">
        <title>Isolation and whole genome analysis of endospore-forming bacteria from heroin.</title>
        <authorList>
            <person name="Kalinowski J."/>
            <person name="Ahrens B."/>
            <person name="Al-Dilaimi A."/>
            <person name="Winkler A."/>
            <person name="Wibberg D."/>
            <person name="Schleenbecker U."/>
            <person name="Ruckert C."/>
            <person name="Wolfel R."/>
            <person name="Grass G."/>
        </authorList>
    </citation>
    <scope>NUCLEOTIDE SEQUENCE [LARGE SCALE GENOMIC DNA]</scope>
    <source>
        <strain evidence="4 5">7523-2</strain>
    </source>
</reference>
<proteinExistence type="predicted"/>
<feature type="transmembrane region" description="Helical" evidence="2">
    <location>
        <begin position="106"/>
        <end position="126"/>
    </location>
</feature>
<dbReference type="Proteomes" id="UP000216133">
    <property type="component" value="Unassembled WGS sequence"/>
</dbReference>
<evidence type="ECO:0000256" key="1">
    <source>
        <dbReference type="ARBA" id="ARBA00023125"/>
    </source>
</evidence>
<feature type="domain" description="HTH cro/C1-type" evidence="3">
    <location>
        <begin position="8"/>
        <end position="62"/>
    </location>
</feature>
<evidence type="ECO:0000313" key="5">
    <source>
        <dbReference type="Proteomes" id="UP000216133"/>
    </source>
</evidence>
<organism evidence="4 5">
    <name type="scientific">Shouchella clausii</name>
    <name type="common">Alkalihalobacillus clausii</name>
    <dbReference type="NCBI Taxonomy" id="79880"/>
    <lineage>
        <taxon>Bacteria</taxon>
        <taxon>Bacillati</taxon>
        <taxon>Bacillota</taxon>
        <taxon>Bacilli</taxon>
        <taxon>Bacillales</taxon>
        <taxon>Bacillaceae</taxon>
        <taxon>Shouchella</taxon>
    </lineage>
</organism>
<name>A0A268S6D3_SHOCL</name>
<keyword evidence="2" id="KW-1133">Transmembrane helix</keyword>
<keyword evidence="2" id="KW-0812">Transmembrane</keyword>
<dbReference type="InterPro" id="IPR001387">
    <property type="entry name" value="Cro/C1-type_HTH"/>
</dbReference>
<evidence type="ECO:0000259" key="3">
    <source>
        <dbReference type="PROSITE" id="PS50943"/>
    </source>
</evidence>
<dbReference type="EMBL" id="NPBS01000002">
    <property type="protein sequence ID" value="PAF27977.1"/>
    <property type="molecule type" value="Genomic_DNA"/>
</dbReference>
<dbReference type="SMART" id="SM00530">
    <property type="entry name" value="HTH_XRE"/>
    <property type="match status" value="1"/>
</dbReference>
<evidence type="ECO:0000256" key="2">
    <source>
        <dbReference type="SAM" id="Phobius"/>
    </source>
</evidence>
<dbReference type="RefSeq" id="WP_095238724.1">
    <property type="nucleotide sequence ID" value="NZ_CP155469.1"/>
</dbReference>
<dbReference type="PANTHER" id="PTHR46558">
    <property type="entry name" value="TRACRIPTIONAL REGULATORY PROTEIN-RELATED-RELATED"/>
    <property type="match status" value="1"/>
</dbReference>
<protein>
    <submittedName>
        <fullName evidence="4">Transcriptional regulator</fullName>
    </submittedName>
</protein>